<reference evidence="8" key="2">
    <citation type="submission" date="2022-01" db="EMBL/GenBank/DDBJ databases">
        <authorList>
            <person name="Yamashiro T."/>
            <person name="Shiraishi A."/>
            <person name="Satake H."/>
            <person name="Nakayama K."/>
        </authorList>
    </citation>
    <scope>NUCLEOTIDE SEQUENCE</scope>
</reference>
<dbReference type="InterPro" id="IPR041373">
    <property type="entry name" value="RT_RNaseH"/>
</dbReference>
<evidence type="ECO:0000256" key="2">
    <source>
        <dbReference type="ARBA" id="ARBA00022695"/>
    </source>
</evidence>
<keyword evidence="2" id="KW-0548">Nucleotidyltransferase</keyword>
<dbReference type="PANTHER" id="PTHR48475">
    <property type="entry name" value="RIBONUCLEASE H"/>
    <property type="match status" value="1"/>
</dbReference>
<feature type="domain" description="Reverse transcriptase RNase H-like" evidence="7">
    <location>
        <begin position="34"/>
        <end position="126"/>
    </location>
</feature>
<dbReference type="EMBL" id="BQNB010019192">
    <property type="protein sequence ID" value="GJT82707.1"/>
    <property type="molecule type" value="Genomic_DNA"/>
</dbReference>
<evidence type="ECO:0000256" key="3">
    <source>
        <dbReference type="ARBA" id="ARBA00022722"/>
    </source>
</evidence>
<dbReference type="GO" id="GO:0003964">
    <property type="term" value="F:RNA-directed DNA polymerase activity"/>
    <property type="evidence" value="ECO:0007669"/>
    <property type="project" value="UniProtKB-KW"/>
</dbReference>
<protein>
    <submittedName>
        <fullName evidence="8">Reverse transcriptase domain-containing protein</fullName>
    </submittedName>
</protein>
<comment type="caution">
    <text evidence="8">The sequence shown here is derived from an EMBL/GenBank/DDBJ whole genome shotgun (WGS) entry which is preliminary data.</text>
</comment>
<gene>
    <name evidence="8" type="ORF">Tco_1057049</name>
</gene>
<evidence type="ECO:0000313" key="9">
    <source>
        <dbReference type="Proteomes" id="UP001151760"/>
    </source>
</evidence>
<keyword evidence="4" id="KW-0255">Endonuclease</keyword>
<organism evidence="8 9">
    <name type="scientific">Tanacetum coccineum</name>
    <dbReference type="NCBI Taxonomy" id="301880"/>
    <lineage>
        <taxon>Eukaryota</taxon>
        <taxon>Viridiplantae</taxon>
        <taxon>Streptophyta</taxon>
        <taxon>Embryophyta</taxon>
        <taxon>Tracheophyta</taxon>
        <taxon>Spermatophyta</taxon>
        <taxon>Magnoliopsida</taxon>
        <taxon>eudicotyledons</taxon>
        <taxon>Gunneridae</taxon>
        <taxon>Pentapetalae</taxon>
        <taxon>asterids</taxon>
        <taxon>campanulids</taxon>
        <taxon>Asterales</taxon>
        <taxon>Asteraceae</taxon>
        <taxon>Asteroideae</taxon>
        <taxon>Anthemideae</taxon>
        <taxon>Anthemidinae</taxon>
        <taxon>Tanacetum</taxon>
    </lineage>
</organism>
<sequence>MAPEQVAAASKEVEELKKAGILKETRYQTWEPPTRASKECISAVLMEERGKDQRPIYFVSRVLQGAELNYPIMEKLVLALIHAARRLKRYFQAHNIIVLTNKPIRLMLLKPEKSGRVARWAIELGEHEIKFKPRNAVKAQILADFLAETKEDDETDFEEKQRMEQTIRWKLYTDAASSGDGSKEGLMVVNP</sequence>
<evidence type="ECO:0000313" key="8">
    <source>
        <dbReference type="EMBL" id="GJT82707.1"/>
    </source>
</evidence>
<evidence type="ECO:0000259" key="7">
    <source>
        <dbReference type="Pfam" id="PF17917"/>
    </source>
</evidence>
<keyword evidence="6 8" id="KW-0695">RNA-directed DNA polymerase</keyword>
<reference evidence="8" key="1">
    <citation type="journal article" date="2022" name="Int. J. Mol. Sci.">
        <title>Draft Genome of Tanacetum Coccineum: Genomic Comparison of Closely Related Tanacetum-Family Plants.</title>
        <authorList>
            <person name="Yamashiro T."/>
            <person name="Shiraishi A."/>
            <person name="Nakayama K."/>
            <person name="Satake H."/>
        </authorList>
    </citation>
    <scope>NUCLEOTIDE SEQUENCE</scope>
</reference>
<evidence type="ECO:0000256" key="1">
    <source>
        <dbReference type="ARBA" id="ARBA00022679"/>
    </source>
</evidence>
<accession>A0ABQ5H607</accession>
<keyword evidence="9" id="KW-1185">Reference proteome</keyword>
<dbReference type="SUPFAM" id="SSF56672">
    <property type="entry name" value="DNA/RNA polymerases"/>
    <property type="match status" value="1"/>
</dbReference>
<evidence type="ECO:0000256" key="4">
    <source>
        <dbReference type="ARBA" id="ARBA00022759"/>
    </source>
</evidence>
<evidence type="ECO:0000256" key="6">
    <source>
        <dbReference type="ARBA" id="ARBA00022918"/>
    </source>
</evidence>
<proteinExistence type="predicted"/>
<keyword evidence="1" id="KW-0808">Transferase</keyword>
<dbReference type="Pfam" id="PF17917">
    <property type="entry name" value="RT_RNaseH"/>
    <property type="match status" value="1"/>
</dbReference>
<keyword evidence="3" id="KW-0540">Nuclease</keyword>
<dbReference type="Proteomes" id="UP001151760">
    <property type="component" value="Unassembled WGS sequence"/>
</dbReference>
<keyword evidence="5" id="KW-0378">Hydrolase</keyword>
<evidence type="ECO:0000256" key="5">
    <source>
        <dbReference type="ARBA" id="ARBA00022801"/>
    </source>
</evidence>
<name>A0ABQ5H607_9ASTR</name>
<dbReference type="PANTHER" id="PTHR48475:SF2">
    <property type="entry name" value="RIBONUCLEASE H"/>
    <property type="match status" value="1"/>
</dbReference>
<dbReference type="InterPro" id="IPR043502">
    <property type="entry name" value="DNA/RNA_pol_sf"/>
</dbReference>